<comment type="caution">
    <text evidence="1">The sequence shown here is derived from an EMBL/GenBank/DDBJ whole genome shotgun (WGS) entry which is preliminary data.</text>
</comment>
<evidence type="ECO:0000313" key="1">
    <source>
        <dbReference type="EMBL" id="MFC0540534.1"/>
    </source>
</evidence>
<organism evidence="1 2">
    <name type="scientific">Kutzneria chonburiensis</name>
    <dbReference type="NCBI Taxonomy" id="1483604"/>
    <lineage>
        <taxon>Bacteria</taxon>
        <taxon>Bacillati</taxon>
        <taxon>Actinomycetota</taxon>
        <taxon>Actinomycetes</taxon>
        <taxon>Pseudonocardiales</taxon>
        <taxon>Pseudonocardiaceae</taxon>
        <taxon>Kutzneria</taxon>
    </lineage>
</organism>
<name>A0ABV6MJT0_9PSEU</name>
<keyword evidence="2" id="KW-1185">Reference proteome</keyword>
<gene>
    <name evidence="1" type="ORF">ACFFH7_03525</name>
</gene>
<protein>
    <submittedName>
        <fullName evidence="1">Uncharacterized protein</fullName>
    </submittedName>
</protein>
<sequence length="118" mass="14026">MTEYRYFLVMTFGKWRRKRPSALVRRWGPVPLEQEQWFAAPKGWAPADGIWATFDRVEHVEKPITEQQAARYEAYFTRSFRRLQRRFQGPNPAAPDSLFPPDMVFQIRDCTITVSKED</sequence>
<reference evidence="1 2" key="1">
    <citation type="submission" date="2024-09" db="EMBL/GenBank/DDBJ databases">
        <authorList>
            <person name="Sun Q."/>
            <person name="Mori K."/>
        </authorList>
    </citation>
    <scope>NUCLEOTIDE SEQUENCE [LARGE SCALE GENOMIC DNA]</scope>
    <source>
        <strain evidence="1 2">TBRC 1432</strain>
    </source>
</reference>
<dbReference type="RefSeq" id="WP_273939326.1">
    <property type="nucleotide sequence ID" value="NZ_CP097263.1"/>
</dbReference>
<dbReference type="EMBL" id="JBHLUD010000001">
    <property type="protein sequence ID" value="MFC0540534.1"/>
    <property type="molecule type" value="Genomic_DNA"/>
</dbReference>
<proteinExistence type="predicted"/>
<dbReference type="Proteomes" id="UP001589810">
    <property type="component" value="Unassembled WGS sequence"/>
</dbReference>
<accession>A0ABV6MJT0</accession>
<evidence type="ECO:0000313" key="2">
    <source>
        <dbReference type="Proteomes" id="UP001589810"/>
    </source>
</evidence>